<dbReference type="GO" id="GO:0005886">
    <property type="term" value="C:plasma membrane"/>
    <property type="evidence" value="ECO:0007669"/>
    <property type="project" value="TreeGrafter"/>
</dbReference>
<dbReference type="InterPro" id="IPR012340">
    <property type="entry name" value="NA-bd_OB-fold"/>
</dbReference>
<proteinExistence type="predicted"/>
<dbReference type="OrthoDB" id="1120520at2"/>
<evidence type="ECO:0000256" key="4">
    <source>
        <dbReference type="ARBA" id="ARBA00023136"/>
    </source>
</evidence>
<accession>A0A1W2HBV2</accession>
<dbReference type="GO" id="GO:0006508">
    <property type="term" value="P:proteolysis"/>
    <property type="evidence" value="ECO:0007669"/>
    <property type="project" value="UniProtKB-KW"/>
</dbReference>
<keyword evidence="8" id="KW-1185">Reference proteome</keyword>
<dbReference type="STRING" id="758820.SAMN00777080_5022"/>
<dbReference type="InterPro" id="IPR002810">
    <property type="entry name" value="NfeD-like_C"/>
</dbReference>
<reference evidence="8" key="1">
    <citation type="submission" date="2017-04" db="EMBL/GenBank/DDBJ databases">
        <authorList>
            <person name="Varghese N."/>
            <person name="Submissions S."/>
        </authorList>
    </citation>
    <scope>NUCLEOTIDE SEQUENCE [LARGE SCALE GENOMIC DNA]</scope>
    <source>
        <strain evidence="8">DSM 16537</strain>
    </source>
</reference>
<keyword evidence="4 5" id="KW-0472">Membrane</keyword>
<dbReference type="RefSeq" id="WP_084123254.1">
    <property type="nucleotide sequence ID" value="NZ_LT838813.1"/>
</dbReference>
<dbReference type="PANTHER" id="PTHR33507:SF3">
    <property type="entry name" value="INNER MEMBRANE PROTEIN YBBJ"/>
    <property type="match status" value="1"/>
</dbReference>
<dbReference type="Gene3D" id="2.40.50.140">
    <property type="entry name" value="Nucleic acid-binding proteins"/>
    <property type="match status" value="1"/>
</dbReference>
<keyword evidence="2 5" id="KW-0812">Transmembrane</keyword>
<keyword evidence="3 5" id="KW-1133">Transmembrane helix</keyword>
<comment type="subcellular location">
    <subcellularLocation>
        <location evidence="1">Membrane</location>
        <topology evidence="1">Multi-pass membrane protein</topology>
    </subcellularLocation>
</comment>
<dbReference type="Pfam" id="PF01957">
    <property type="entry name" value="NfeD"/>
    <property type="match status" value="1"/>
</dbReference>
<dbReference type="InterPro" id="IPR052165">
    <property type="entry name" value="Membrane_assoc_protease"/>
</dbReference>
<name>A0A1W2HBV2_9BACT</name>
<evidence type="ECO:0000259" key="6">
    <source>
        <dbReference type="Pfam" id="PF01957"/>
    </source>
</evidence>
<feature type="transmembrane region" description="Helical" evidence="5">
    <location>
        <begin position="6"/>
        <end position="24"/>
    </location>
</feature>
<dbReference type="AlphaFoldDB" id="A0A1W2HBV2"/>
<feature type="transmembrane region" description="Helical" evidence="5">
    <location>
        <begin position="53"/>
        <end position="73"/>
    </location>
</feature>
<evidence type="ECO:0000256" key="3">
    <source>
        <dbReference type="ARBA" id="ARBA00022989"/>
    </source>
</evidence>
<dbReference type="EMBL" id="LT838813">
    <property type="protein sequence ID" value="SMD46337.1"/>
    <property type="molecule type" value="Genomic_DNA"/>
</dbReference>
<dbReference type="GO" id="GO:0008233">
    <property type="term" value="F:peptidase activity"/>
    <property type="evidence" value="ECO:0007669"/>
    <property type="project" value="UniProtKB-KW"/>
</dbReference>
<sequence length="153" mass="16970">MTWLILISLLTIGLILVITEILFVPGTTLVGILGVFVTIGGIYYAFISFDNQFAWIILGLTLLLNFSVLVYGFRSGVWKKFALKESITSRAFDDRLLGLEVGMEGKTISDLKPIGKAEFLNRIFEVKSNSGFISVGSKVFITKLENNTIIVKK</sequence>
<evidence type="ECO:0000256" key="1">
    <source>
        <dbReference type="ARBA" id="ARBA00004141"/>
    </source>
</evidence>
<organism evidence="7 8">
    <name type="scientific">Aquiflexum balticum DSM 16537</name>
    <dbReference type="NCBI Taxonomy" id="758820"/>
    <lineage>
        <taxon>Bacteria</taxon>
        <taxon>Pseudomonadati</taxon>
        <taxon>Bacteroidota</taxon>
        <taxon>Cytophagia</taxon>
        <taxon>Cytophagales</taxon>
        <taxon>Cyclobacteriaceae</taxon>
        <taxon>Aquiflexum</taxon>
    </lineage>
</organism>
<keyword evidence="7" id="KW-0378">Hydrolase</keyword>
<protein>
    <submittedName>
        <fullName evidence="7">Membrane-bound serine protease (ClpP class)</fullName>
    </submittedName>
</protein>
<feature type="domain" description="NfeD-like C-terminal" evidence="6">
    <location>
        <begin position="101"/>
        <end position="153"/>
    </location>
</feature>
<dbReference type="PANTHER" id="PTHR33507">
    <property type="entry name" value="INNER MEMBRANE PROTEIN YBBJ"/>
    <property type="match status" value="1"/>
</dbReference>
<evidence type="ECO:0000256" key="2">
    <source>
        <dbReference type="ARBA" id="ARBA00022692"/>
    </source>
</evidence>
<keyword evidence="7" id="KW-0645">Protease</keyword>
<dbReference type="Proteomes" id="UP000192333">
    <property type="component" value="Chromosome I"/>
</dbReference>
<evidence type="ECO:0000313" key="7">
    <source>
        <dbReference type="EMBL" id="SMD46337.1"/>
    </source>
</evidence>
<gene>
    <name evidence="7" type="ORF">SAMN00777080_5022</name>
</gene>
<evidence type="ECO:0000256" key="5">
    <source>
        <dbReference type="SAM" id="Phobius"/>
    </source>
</evidence>
<evidence type="ECO:0000313" key="8">
    <source>
        <dbReference type="Proteomes" id="UP000192333"/>
    </source>
</evidence>
<feature type="transmembrane region" description="Helical" evidence="5">
    <location>
        <begin position="29"/>
        <end position="47"/>
    </location>
</feature>